<dbReference type="InterPro" id="IPR022734">
    <property type="entry name" value="ApoM"/>
</dbReference>
<dbReference type="SUPFAM" id="SSF50814">
    <property type="entry name" value="Lipocalins"/>
    <property type="match status" value="1"/>
</dbReference>
<dbReference type="InterPro" id="IPR012674">
    <property type="entry name" value="Calycin"/>
</dbReference>
<accession>A0A3Q1F768</accession>
<evidence type="ECO:0000256" key="1">
    <source>
        <dbReference type="ARBA" id="ARBA00004613"/>
    </source>
</evidence>
<sequence>MWHFIVMLAACAVFLLCWVSVSRSAPLACEDLVRPSNQPDLHHVEGRWVFVAGSLSYLPFIERLRQRDSSAVRFSTNGNKTDILFSRSMRSENKCYYTSTNISLEGSSFIYDNGSVNITFMHTSCHDCILLSCDVDSGTRQHFYLFSKRRQLEEKEMEEFRAQVECLNMPPPVVMDPTKQLCPEETADDQTEEKIGEQNS</sequence>
<evidence type="ECO:0000256" key="5">
    <source>
        <dbReference type="SAM" id="MobiDB-lite"/>
    </source>
</evidence>
<evidence type="ECO:0000256" key="3">
    <source>
        <dbReference type="ARBA" id="ARBA00022729"/>
    </source>
</evidence>
<dbReference type="Pfam" id="PF11032">
    <property type="entry name" value="ApoM"/>
    <property type="match status" value="1"/>
</dbReference>
<evidence type="ECO:0000256" key="6">
    <source>
        <dbReference type="SAM" id="SignalP"/>
    </source>
</evidence>
<keyword evidence="4" id="KW-0325">Glycoprotein</keyword>
<dbReference type="AlphaFoldDB" id="A0A3Q1F768"/>
<evidence type="ECO:0000313" key="8">
    <source>
        <dbReference type="Proteomes" id="UP000257200"/>
    </source>
</evidence>
<evidence type="ECO:0000256" key="4">
    <source>
        <dbReference type="ARBA" id="ARBA00023180"/>
    </source>
</evidence>
<dbReference type="PANTHER" id="PTHR11967">
    <property type="entry name" value="ALPHA-1-ACID GLYCOPROTEIN"/>
    <property type="match status" value="1"/>
</dbReference>
<evidence type="ECO:0000313" key="7">
    <source>
        <dbReference type="Ensembl" id="ENSAPOP00000012798.1"/>
    </source>
</evidence>
<dbReference type="PANTHER" id="PTHR11967:SF2">
    <property type="entry name" value="ALPHA-1-ACID GLYCOPROTEIN 1"/>
    <property type="match status" value="1"/>
</dbReference>
<reference evidence="7" key="2">
    <citation type="submission" date="2025-09" db="UniProtKB">
        <authorList>
            <consortium name="Ensembl"/>
        </authorList>
    </citation>
    <scope>IDENTIFICATION</scope>
</reference>
<feature type="signal peptide" evidence="6">
    <location>
        <begin position="1"/>
        <end position="24"/>
    </location>
</feature>
<keyword evidence="8" id="KW-1185">Reference proteome</keyword>
<feature type="chain" id="PRO_5018662314" evidence="6">
    <location>
        <begin position="25"/>
        <end position="200"/>
    </location>
</feature>
<comment type="subcellular location">
    <subcellularLocation>
        <location evidence="1">Secreted</location>
    </subcellularLocation>
</comment>
<feature type="region of interest" description="Disordered" evidence="5">
    <location>
        <begin position="176"/>
        <end position="200"/>
    </location>
</feature>
<dbReference type="Proteomes" id="UP000257200">
    <property type="component" value="Unplaced"/>
</dbReference>
<evidence type="ECO:0000256" key="2">
    <source>
        <dbReference type="ARBA" id="ARBA00022525"/>
    </source>
</evidence>
<keyword evidence="2" id="KW-0964">Secreted</keyword>
<proteinExistence type="predicted"/>
<dbReference type="Gene3D" id="2.40.128.20">
    <property type="match status" value="1"/>
</dbReference>
<protein>
    <submittedName>
        <fullName evidence="7">Uncharacterized protein</fullName>
    </submittedName>
</protein>
<reference evidence="7" key="1">
    <citation type="submission" date="2025-08" db="UniProtKB">
        <authorList>
            <consortium name="Ensembl"/>
        </authorList>
    </citation>
    <scope>IDENTIFICATION</scope>
</reference>
<dbReference type="GeneTree" id="ENSGT00940000166223"/>
<name>A0A3Q1F768_9TELE</name>
<dbReference type="GO" id="GO:0005576">
    <property type="term" value="C:extracellular region"/>
    <property type="evidence" value="ECO:0007669"/>
    <property type="project" value="UniProtKB-SubCell"/>
</dbReference>
<keyword evidence="3 6" id="KW-0732">Signal</keyword>
<organism evidence="7 8">
    <name type="scientific">Acanthochromis polyacanthus</name>
    <name type="common">spiny chromis</name>
    <dbReference type="NCBI Taxonomy" id="80966"/>
    <lineage>
        <taxon>Eukaryota</taxon>
        <taxon>Metazoa</taxon>
        <taxon>Chordata</taxon>
        <taxon>Craniata</taxon>
        <taxon>Vertebrata</taxon>
        <taxon>Euteleostomi</taxon>
        <taxon>Actinopterygii</taxon>
        <taxon>Neopterygii</taxon>
        <taxon>Teleostei</taxon>
        <taxon>Neoteleostei</taxon>
        <taxon>Acanthomorphata</taxon>
        <taxon>Ovalentaria</taxon>
        <taxon>Pomacentridae</taxon>
        <taxon>Acanthochromis</taxon>
    </lineage>
</organism>
<dbReference type="Ensembl" id="ENSAPOT00000020795.1">
    <property type="protein sequence ID" value="ENSAPOP00000012798.1"/>
    <property type="gene ID" value="ENSAPOG00000015532.1"/>
</dbReference>
<dbReference type="InParanoid" id="A0A3Q1F768"/>